<name>A0A3S4ZNN5_9PLAT</name>
<reference evidence="2" key="1">
    <citation type="submission" date="2018-11" db="EMBL/GenBank/DDBJ databases">
        <authorList>
            <consortium name="Pathogen Informatics"/>
        </authorList>
    </citation>
    <scope>NUCLEOTIDE SEQUENCE</scope>
</reference>
<accession>A0A3S4ZNN5</accession>
<proteinExistence type="predicted"/>
<protein>
    <submittedName>
        <fullName evidence="2">Uncharacterized protein</fullName>
    </submittedName>
</protein>
<dbReference type="AlphaFoldDB" id="A0A3S4ZNN5"/>
<feature type="compositionally biased region" description="Polar residues" evidence="1">
    <location>
        <begin position="197"/>
        <end position="208"/>
    </location>
</feature>
<dbReference type="EMBL" id="CAAALY010002743">
    <property type="protein sequence ID" value="VEL07912.1"/>
    <property type="molecule type" value="Genomic_DNA"/>
</dbReference>
<feature type="region of interest" description="Disordered" evidence="1">
    <location>
        <begin position="35"/>
        <end position="68"/>
    </location>
</feature>
<comment type="caution">
    <text evidence="2">The sequence shown here is derived from an EMBL/GenBank/DDBJ whole genome shotgun (WGS) entry which is preliminary data.</text>
</comment>
<organism evidence="2 3">
    <name type="scientific">Protopolystoma xenopodis</name>
    <dbReference type="NCBI Taxonomy" id="117903"/>
    <lineage>
        <taxon>Eukaryota</taxon>
        <taxon>Metazoa</taxon>
        <taxon>Spiralia</taxon>
        <taxon>Lophotrochozoa</taxon>
        <taxon>Platyhelminthes</taxon>
        <taxon>Monogenea</taxon>
        <taxon>Polyopisthocotylea</taxon>
        <taxon>Polystomatidea</taxon>
        <taxon>Polystomatidae</taxon>
        <taxon>Protopolystoma</taxon>
    </lineage>
</organism>
<gene>
    <name evidence="2" type="ORF">PXEA_LOCUS1352</name>
</gene>
<feature type="region of interest" description="Disordered" evidence="1">
    <location>
        <begin position="197"/>
        <end position="238"/>
    </location>
</feature>
<dbReference type="Proteomes" id="UP000784294">
    <property type="component" value="Unassembled WGS sequence"/>
</dbReference>
<feature type="compositionally biased region" description="Basic and acidic residues" evidence="1">
    <location>
        <begin position="210"/>
        <end position="221"/>
    </location>
</feature>
<evidence type="ECO:0000256" key="1">
    <source>
        <dbReference type="SAM" id="MobiDB-lite"/>
    </source>
</evidence>
<evidence type="ECO:0000313" key="2">
    <source>
        <dbReference type="EMBL" id="VEL07912.1"/>
    </source>
</evidence>
<sequence length="599" mass="61041">MEAVSIAGGVERRCQSDLAKCIWLLTLDDAPLPSPSQSSFSSTAVPNSSTMTPASAGGSSTGSTCSAPAGLSGTSSSSSCANLVPGGSGSDSCPLTSTTTSTSTSAVAQQRLARTFEERVSRIRPEVLLPWLPSLVICLLRPEGRFVCSALRSLIAAYPTAVYQALRGLQHQLATEVCQDETVAQYLIATATTASDTGFNGSSPNTASEDTDRAANADRSDPLAASKTGHIPVSTSGTAVPTDCLRQLRRRERRLRAALLRPETRSAYSSLISDDWLACLEADRSLVRCPGLDNSIFSFINGSLICNDNRQSPTGDPIICLLHSSSGSVNEGNTGFGVQSLNPEGTGSLDVASSSSSSSSTCSSGSALAASLGGSSGQAGTVSGLAAKRQKKKVVVVMRGVEGDRTSNSASALGHGHPGQLGSGVSSIGSSGAGNMGSNDGLLSCLDMSSAEAGKGLLLGPSSLATSITGSPLNQELAIQDSCIGGDEDDDEEVATNIAIAGAATLVGCDETIESLGDADVEASVSGKLQTDEETTNSVSLASVSSSSSTAPVARAALNPSVSSTTSFVAAPPVRTTGYLPVYVNDWLHRINVLISQLR</sequence>
<feature type="region of interest" description="Disordered" evidence="1">
    <location>
        <begin position="405"/>
        <end position="432"/>
    </location>
</feature>
<dbReference type="OrthoDB" id="5570127at2759"/>
<keyword evidence="3" id="KW-1185">Reference proteome</keyword>
<evidence type="ECO:0000313" key="3">
    <source>
        <dbReference type="Proteomes" id="UP000784294"/>
    </source>
</evidence>